<dbReference type="InterPro" id="IPR024932">
    <property type="entry name" value="ApbE"/>
</dbReference>
<dbReference type="PIRSF" id="PIRSF006268">
    <property type="entry name" value="ApbE"/>
    <property type="match status" value="1"/>
</dbReference>
<evidence type="ECO:0000256" key="10">
    <source>
        <dbReference type="ARBA" id="ARBA00048540"/>
    </source>
</evidence>
<proteinExistence type="inferred from homology"/>
<keyword evidence="13" id="KW-1185">Reference proteome</keyword>
<comment type="similarity">
    <text evidence="11">Belongs to the ApbE family.</text>
</comment>
<accession>A0ABN1JFP6</accession>
<dbReference type="PANTHER" id="PTHR30040">
    <property type="entry name" value="THIAMINE BIOSYNTHESIS LIPOPROTEIN APBE"/>
    <property type="match status" value="1"/>
</dbReference>
<evidence type="ECO:0000256" key="3">
    <source>
        <dbReference type="ARBA" id="ARBA00016337"/>
    </source>
</evidence>
<evidence type="ECO:0000256" key="1">
    <source>
        <dbReference type="ARBA" id="ARBA00001946"/>
    </source>
</evidence>
<evidence type="ECO:0000256" key="7">
    <source>
        <dbReference type="ARBA" id="ARBA00022827"/>
    </source>
</evidence>
<evidence type="ECO:0000256" key="11">
    <source>
        <dbReference type="PIRNR" id="PIRNR006268"/>
    </source>
</evidence>
<comment type="caution">
    <text evidence="12">The sequence shown here is derived from an EMBL/GenBank/DDBJ whole genome shotgun (WGS) entry which is preliminary data.</text>
</comment>
<dbReference type="Proteomes" id="UP001501510">
    <property type="component" value="Unassembled WGS sequence"/>
</dbReference>
<keyword evidence="6 11" id="KW-0479">Metal-binding</keyword>
<reference evidence="12 13" key="1">
    <citation type="journal article" date="2019" name="Int. J. Syst. Evol. Microbiol.">
        <title>The Global Catalogue of Microorganisms (GCM) 10K type strain sequencing project: providing services to taxonomists for standard genome sequencing and annotation.</title>
        <authorList>
            <consortium name="The Broad Institute Genomics Platform"/>
            <consortium name="The Broad Institute Genome Sequencing Center for Infectious Disease"/>
            <person name="Wu L."/>
            <person name="Ma J."/>
        </authorList>
    </citation>
    <scope>NUCLEOTIDE SEQUENCE [LARGE SCALE GENOMIC DNA]</scope>
    <source>
        <strain evidence="12 13">JCM 1407</strain>
    </source>
</reference>
<dbReference type="GO" id="GO:0016740">
    <property type="term" value="F:transferase activity"/>
    <property type="evidence" value="ECO:0007669"/>
    <property type="project" value="UniProtKB-KW"/>
</dbReference>
<evidence type="ECO:0000256" key="2">
    <source>
        <dbReference type="ARBA" id="ARBA00011955"/>
    </source>
</evidence>
<dbReference type="SUPFAM" id="SSF143631">
    <property type="entry name" value="ApbE-like"/>
    <property type="match status" value="1"/>
</dbReference>
<dbReference type="PANTHER" id="PTHR30040:SF2">
    <property type="entry name" value="FAD:PROTEIN FMN TRANSFERASE"/>
    <property type="match status" value="1"/>
</dbReference>
<keyword evidence="7 11" id="KW-0274">FAD</keyword>
<dbReference type="RefSeq" id="WP_343760614.1">
    <property type="nucleotide sequence ID" value="NZ_BAAACG010000008.1"/>
</dbReference>
<evidence type="ECO:0000256" key="4">
    <source>
        <dbReference type="ARBA" id="ARBA00022630"/>
    </source>
</evidence>
<evidence type="ECO:0000256" key="5">
    <source>
        <dbReference type="ARBA" id="ARBA00022679"/>
    </source>
</evidence>
<dbReference type="Pfam" id="PF02424">
    <property type="entry name" value="ApbE"/>
    <property type="match status" value="1"/>
</dbReference>
<evidence type="ECO:0000256" key="9">
    <source>
        <dbReference type="ARBA" id="ARBA00031306"/>
    </source>
</evidence>
<protein>
    <recommendedName>
        <fullName evidence="3 11">FAD:protein FMN transferase</fullName>
        <ecNumber evidence="2 11">2.7.1.180</ecNumber>
    </recommendedName>
    <alternativeName>
        <fullName evidence="9 11">Flavin transferase</fullName>
    </alternativeName>
</protein>
<comment type="catalytic activity">
    <reaction evidence="10 11">
        <text>L-threonyl-[protein] + FAD = FMN-L-threonyl-[protein] + AMP + H(+)</text>
        <dbReference type="Rhea" id="RHEA:36847"/>
        <dbReference type="Rhea" id="RHEA-COMP:11060"/>
        <dbReference type="Rhea" id="RHEA-COMP:11061"/>
        <dbReference type="ChEBI" id="CHEBI:15378"/>
        <dbReference type="ChEBI" id="CHEBI:30013"/>
        <dbReference type="ChEBI" id="CHEBI:57692"/>
        <dbReference type="ChEBI" id="CHEBI:74257"/>
        <dbReference type="ChEBI" id="CHEBI:456215"/>
        <dbReference type="EC" id="2.7.1.180"/>
    </reaction>
</comment>
<dbReference type="Gene3D" id="3.10.520.10">
    <property type="entry name" value="ApbE-like domains"/>
    <property type="match status" value="1"/>
</dbReference>
<dbReference type="InterPro" id="IPR003374">
    <property type="entry name" value="ApbE-like_sf"/>
</dbReference>
<organism evidence="12 13">
    <name type="scientific">Clostridium oceanicum</name>
    <dbReference type="NCBI Taxonomy" id="1543"/>
    <lineage>
        <taxon>Bacteria</taxon>
        <taxon>Bacillati</taxon>
        <taxon>Bacillota</taxon>
        <taxon>Clostridia</taxon>
        <taxon>Eubacteriales</taxon>
        <taxon>Clostridiaceae</taxon>
        <taxon>Clostridium</taxon>
    </lineage>
</organism>
<keyword evidence="4 11" id="KW-0285">Flavoprotein</keyword>
<keyword evidence="5 11" id="KW-0808">Transferase</keyword>
<dbReference type="EMBL" id="BAAACG010000008">
    <property type="protein sequence ID" value="GAA0738627.1"/>
    <property type="molecule type" value="Genomic_DNA"/>
</dbReference>
<dbReference type="EC" id="2.7.1.180" evidence="2 11"/>
<name>A0ABN1JFP6_9CLOT</name>
<evidence type="ECO:0000256" key="8">
    <source>
        <dbReference type="ARBA" id="ARBA00022842"/>
    </source>
</evidence>
<keyword evidence="8 11" id="KW-0460">Magnesium</keyword>
<evidence type="ECO:0000313" key="13">
    <source>
        <dbReference type="Proteomes" id="UP001501510"/>
    </source>
</evidence>
<evidence type="ECO:0000313" key="12">
    <source>
        <dbReference type="EMBL" id="GAA0738627.1"/>
    </source>
</evidence>
<evidence type="ECO:0000256" key="6">
    <source>
        <dbReference type="ARBA" id="ARBA00022723"/>
    </source>
</evidence>
<sequence length="354" mass="39454">MKNYKKIILAIIIILVLITVGVSTKKSRPTYNDKPISRDEICLGTLCKITVLDKVDEKVLDKAYNKISEIEKEITVNNAKTSEIIELNNAAGKRPVKVSRHTLKILKKGIYYSKLSKGKFDITIGGISKLWSIGTDKEAVPNQDELQDALKRVDYRNLQINEKNNTAMLKKEGAKIDLGGLAKGYIADEVAKVLSNNGAKNAIINLGGNILTMGSNPSKDHWNVQVQNPDDARGNTLGNIKIKNSSNKSVVTSGIYERFFEYKGKRYHHIMNSKTGYPVENELASVTIIADKSSNADGMSNCVFQFGLKDGMKLVKKFSNIEAIFITKDKKIYITDGLKDKFTLTNKKYKLINN</sequence>
<gene>
    <name evidence="12" type="ORF">GCM10008906_16240</name>
</gene>
<comment type="cofactor">
    <cofactor evidence="1">
        <name>Mg(2+)</name>
        <dbReference type="ChEBI" id="CHEBI:18420"/>
    </cofactor>
</comment>